<organism evidence="2 3">
    <name type="scientific">Nocardia aurantia</name>
    <dbReference type="NCBI Taxonomy" id="2585199"/>
    <lineage>
        <taxon>Bacteria</taxon>
        <taxon>Bacillati</taxon>
        <taxon>Actinomycetota</taxon>
        <taxon>Actinomycetes</taxon>
        <taxon>Mycobacteriales</taxon>
        <taxon>Nocardiaceae</taxon>
        <taxon>Nocardia</taxon>
    </lineage>
</organism>
<feature type="compositionally biased region" description="Polar residues" evidence="1">
    <location>
        <begin position="98"/>
        <end position="116"/>
    </location>
</feature>
<evidence type="ECO:0000256" key="1">
    <source>
        <dbReference type="SAM" id="MobiDB-lite"/>
    </source>
</evidence>
<keyword evidence="3" id="KW-1185">Reference proteome</keyword>
<feature type="region of interest" description="Disordered" evidence="1">
    <location>
        <begin position="65"/>
        <end position="116"/>
    </location>
</feature>
<protein>
    <submittedName>
        <fullName evidence="2">Uncharacterized protein</fullName>
    </submittedName>
</protein>
<comment type="caution">
    <text evidence="2">The sequence shown here is derived from an EMBL/GenBank/DDBJ whole genome shotgun (WGS) entry which is preliminary data.</text>
</comment>
<accession>A0A7K0E2V9</accession>
<evidence type="ECO:0000313" key="3">
    <source>
        <dbReference type="Proteomes" id="UP000431401"/>
    </source>
</evidence>
<reference evidence="2 3" key="1">
    <citation type="submission" date="2019-10" db="EMBL/GenBank/DDBJ databases">
        <title>Nocardia macrotermitis sp. nov. and Nocardia aurantia sp. nov., isolated from the gut of fungus growing-termite Macrotermes natalensis.</title>
        <authorList>
            <person name="Benndorf R."/>
            <person name="Schwitalla J."/>
            <person name="Martin K."/>
            <person name="De Beer W."/>
            <person name="Kaster A.-K."/>
            <person name="Vollmers J."/>
            <person name="Poulsen M."/>
            <person name="Beemelmanns C."/>
        </authorList>
    </citation>
    <scope>NUCLEOTIDE SEQUENCE [LARGE SCALE GENOMIC DNA]</scope>
    <source>
        <strain evidence="2 3">RB56</strain>
    </source>
</reference>
<sequence length="116" mass="12124">MNPAPGSTGTRNTSVFTNIPIKSSNAASPRPATGVPTAISPVPDNRASNTANAACITMNNDAFCRRPNSTNRRCTSADTTNGYVPPRYDATGGRGRSHGNTNSSGNPARRSTQYPI</sequence>
<feature type="compositionally biased region" description="Polar residues" evidence="1">
    <location>
        <begin position="1"/>
        <end position="27"/>
    </location>
</feature>
<proteinExistence type="predicted"/>
<name>A0A7K0E2V9_9NOCA</name>
<evidence type="ECO:0000313" key="2">
    <source>
        <dbReference type="EMBL" id="MQY32047.1"/>
    </source>
</evidence>
<gene>
    <name evidence="2" type="ORF">NRB56_76640</name>
</gene>
<dbReference type="Proteomes" id="UP000431401">
    <property type="component" value="Unassembled WGS sequence"/>
</dbReference>
<feature type="compositionally biased region" description="Polar residues" evidence="1">
    <location>
        <begin position="67"/>
        <end position="82"/>
    </location>
</feature>
<dbReference type="AlphaFoldDB" id="A0A7K0E2V9"/>
<feature type="region of interest" description="Disordered" evidence="1">
    <location>
        <begin position="1"/>
        <end position="45"/>
    </location>
</feature>
<dbReference type="EMBL" id="WEGI01000048">
    <property type="protein sequence ID" value="MQY32047.1"/>
    <property type="molecule type" value="Genomic_DNA"/>
</dbReference>